<dbReference type="Pfam" id="PF00098">
    <property type="entry name" value="zf-CCHC"/>
    <property type="match status" value="1"/>
</dbReference>
<dbReference type="Pfam" id="PF03828">
    <property type="entry name" value="PAP_assoc"/>
    <property type="match status" value="2"/>
</dbReference>
<evidence type="ECO:0000259" key="8">
    <source>
        <dbReference type="PROSITE" id="PS50158"/>
    </source>
</evidence>
<organism evidence="9 10">
    <name type="scientific">Dreissena polymorpha</name>
    <name type="common">Zebra mussel</name>
    <name type="synonym">Mytilus polymorpha</name>
    <dbReference type="NCBI Taxonomy" id="45954"/>
    <lineage>
        <taxon>Eukaryota</taxon>
        <taxon>Metazoa</taxon>
        <taxon>Spiralia</taxon>
        <taxon>Lophotrochozoa</taxon>
        <taxon>Mollusca</taxon>
        <taxon>Bivalvia</taxon>
        <taxon>Autobranchia</taxon>
        <taxon>Heteroconchia</taxon>
        <taxon>Euheterodonta</taxon>
        <taxon>Imparidentia</taxon>
        <taxon>Neoheterodontei</taxon>
        <taxon>Myida</taxon>
        <taxon>Dreissenoidea</taxon>
        <taxon>Dreissenidae</taxon>
        <taxon>Dreissena</taxon>
    </lineage>
</organism>
<feature type="region of interest" description="Disordered" evidence="7">
    <location>
        <begin position="725"/>
        <end position="782"/>
    </location>
</feature>
<feature type="compositionally biased region" description="Basic and acidic residues" evidence="7">
    <location>
        <begin position="181"/>
        <end position="200"/>
    </location>
</feature>
<feature type="compositionally biased region" description="Acidic residues" evidence="7">
    <location>
        <begin position="270"/>
        <end position="280"/>
    </location>
</feature>
<feature type="non-terminal residue" evidence="9">
    <location>
        <position position="1716"/>
    </location>
</feature>
<dbReference type="InterPro" id="IPR001878">
    <property type="entry name" value="Znf_CCHC"/>
</dbReference>
<evidence type="ECO:0000256" key="2">
    <source>
        <dbReference type="ARBA" id="ARBA00001946"/>
    </source>
</evidence>
<feature type="compositionally biased region" description="Polar residues" evidence="7">
    <location>
        <begin position="1552"/>
        <end position="1561"/>
    </location>
</feature>
<feature type="compositionally biased region" description="Basic and acidic residues" evidence="7">
    <location>
        <begin position="1453"/>
        <end position="1464"/>
    </location>
</feature>
<evidence type="ECO:0000256" key="4">
    <source>
        <dbReference type="ARBA" id="ARBA00022723"/>
    </source>
</evidence>
<feature type="compositionally biased region" description="Basic residues" evidence="7">
    <location>
        <begin position="1703"/>
        <end position="1716"/>
    </location>
</feature>
<dbReference type="SUPFAM" id="SSF57756">
    <property type="entry name" value="Retrovirus zinc finger-like domains"/>
    <property type="match status" value="1"/>
</dbReference>
<feature type="compositionally biased region" description="Basic and acidic residues" evidence="7">
    <location>
        <begin position="75"/>
        <end position="112"/>
    </location>
</feature>
<feature type="compositionally biased region" description="Polar residues" evidence="7">
    <location>
        <begin position="1673"/>
        <end position="1683"/>
    </location>
</feature>
<feature type="compositionally biased region" description="Basic residues" evidence="7">
    <location>
        <begin position="242"/>
        <end position="254"/>
    </location>
</feature>
<dbReference type="InterPro" id="IPR054708">
    <property type="entry name" value="MTPAP-like_central"/>
</dbReference>
<reference evidence="9" key="2">
    <citation type="submission" date="2020-11" db="EMBL/GenBank/DDBJ databases">
        <authorList>
            <person name="McCartney M.A."/>
            <person name="Auch B."/>
            <person name="Kono T."/>
            <person name="Mallez S."/>
            <person name="Becker A."/>
            <person name="Gohl D.M."/>
            <person name="Silverstein K.A.T."/>
            <person name="Koren S."/>
            <person name="Bechman K.B."/>
            <person name="Herman A."/>
            <person name="Abrahante J.E."/>
            <person name="Garbe J."/>
        </authorList>
    </citation>
    <scope>NUCLEOTIDE SEQUENCE</scope>
    <source>
        <strain evidence="9">Duluth1</strain>
        <tissue evidence="9">Whole animal</tissue>
    </source>
</reference>
<dbReference type="Pfam" id="PF19088">
    <property type="entry name" value="TUTase"/>
    <property type="match status" value="1"/>
</dbReference>
<keyword evidence="6" id="KW-0863">Zinc-finger</keyword>
<feature type="region of interest" description="Disordered" evidence="7">
    <location>
        <begin position="950"/>
        <end position="971"/>
    </location>
</feature>
<evidence type="ECO:0000313" key="9">
    <source>
        <dbReference type="EMBL" id="KAH3697170.1"/>
    </source>
</evidence>
<reference evidence="9" key="1">
    <citation type="journal article" date="2019" name="bioRxiv">
        <title>The Genome of the Zebra Mussel, Dreissena polymorpha: A Resource for Invasive Species Research.</title>
        <authorList>
            <person name="McCartney M.A."/>
            <person name="Auch B."/>
            <person name="Kono T."/>
            <person name="Mallez S."/>
            <person name="Zhang Y."/>
            <person name="Obille A."/>
            <person name="Becker A."/>
            <person name="Abrahante J.E."/>
            <person name="Garbe J."/>
            <person name="Badalamenti J.P."/>
            <person name="Herman A."/>
            <person name="Mangelson H."/>
            <person name="Liachko I."/>
            <person name="Sullivan S."/>
            <person name="Sone E.D."/>
            <person name="Koren S."/>
            <person name="Silverstein K.A.T."/>
            <person name="Beckman K.B."/>
            <person name="Gohl D.M."/>
        </authorList>
    </citation>
    <scope>NUCLEOTIDE SEQUENCE</scope>
    <source>
        <strain evidence="9">Duluth1</strain>
        <tissue evidence="9">Whole animal</tissue>
    </source>
</reference>
<feature type="compositionally biased region" description="Polar residues" evidence="7">
    <location>
        <begin position="1632"/>
        <end position="1652"/>
    </location>
</feature>
<feature type="region of interest" description="Disordered" evidence="7">
    <location>
        <begin position="150"/>
        <end position="289"/>
    </location>
</feature>
<dbReference type="SUPFAM" id="SSF81301">
    <property type="entry name" value="Nucleotidyltransferase"/>
    <property type="match status" value="2"/>
</dbReference>
<dbReference type="SMART" id="SM00343">
    <property type="entry name" value="ZnF_C2HC"/>
    <property type="match status" value="2"/>
</dbReference>
<gene>
    <name evidence="9" type="ORF">DPMN_084659</name>
</gene>
<dbReference type="EMBL" id="JAIWYP010000016">
    <property type="protein sequence ID" value="KAH3697170.1"/>
    <property type="molecule type" value="Genomic_DNA"/>
</dbReference>
<feature type="compositionally biased region" description="Polar residues" evidence="7">
    <location>
        <begin position="1581"/>
        <end position="1599"/>
    </location>
</feature>
<dbReference type="Gene3D" id="1.10.1410.10">
    <property type="match status" value="2"/>
</dbReference>
<feature type="region of interest" description="Disordered" evidence="7">
    <location>
        <begin position="20"/>
        <end position="136"/>
    </location>
</feature>
<dbReference type="InterPro" id="IPR036875">
    <property type="entry name" value="Znf_CCHC_sf"/>
</dbReference>
<comment type="cofactor">
    <cofactor evidence="1">
        <name>Mn(2+)</name>
        <dbReference type="ChEBI" id="CHEBI:29035"/>
    </cofactor>
</comment>
<name>A0A9D3YEQ9_DREPO</name>
<feature type="compositionally biased region" description="Polar residues" evidence="7">
    <location>
        <begin position="955"/>
        <end position="965"/>
    </location>
</feature>
<dbReference type="SUPFAM" id="SSF81631">
    <property type="entry name" value="PAP/OAS1 substrate-binding domain"/>
    <property type="match status" value="2"/>
</dbReference>
<dbReference type="GO" id="GO:0003676">
    <property type="term" value="F:nucleic acid binding"/>
    <property type="evidence" value="ECO:0007669"/>
    <property type="project" value="InterPro"/>
</dbReference>
<keyword evidence="3" id="KW-0808">Transferase</keyword>
<feature type="region of interest" description="Disordered" evidence="7">
    <location>
        <begin position="1453"/>
        <end position="1616"/>
    </location>
</feature>
<feature type="compositionally biased region" description="Basic and acidic residues" evidence="7">
    <location>
        <begin position="738"/>
        <end position="773"/>
    </location>
</feature>
<feature type="domain" description="CCHC-type" evidence="8">
    <location>
        <begin position="1426"/>
        <end position="1441"/>
    </location>
</feature>
<feature type="compositionally biased region" description="Basic and acidic residues" evidence="7">
    <location>
        <begin position="836"/>
        <end position="846"/>
    </location>
</feature>
<feature type="compositionally biased region" description="Basic and acidic residues" evidence="7">
    <location>
        <begin position="121"/>
        <end position="131"/>
    </location>
</feature>
<dbReference type="Proteomes" id="UP000828390">
    <property type="component" value="Unassembled WGS sequence"/>
</dbReference>
<evidence type="ECO:0000256" key="5">
    <source>
        <dbReference type="ARBA" id="ARBA00022842"/>
    </source>
</evidence>
<feature type="compositionally biased region" description="Basic and acidic residues" evidence="7">
    <location>
        <begin position="44"/>
        <end position="64"/>
    </location>
</feature>
<evidence type="ECO:0000256" key="1">
    <source>
        <dbReference type="ARBA" id="ARBA00001936"/>
    </source>
</evidence>
<feature type="compositionally biased region" description="Basic and acidic residues" evidence="7">
    <location>
        <begin position="255"/>
        <end position="265"/>
    </location>
</feature>
<feature type="region of interest" description="Disordered" evidence="7">
    <location>
        <begin position="830"/>
        <end position="852"/>
    </location>
</feature>
<dbReference type="PROSITE" id="PS50158">
    <property type="entry name" value="ZF_CCHC"/>
    <property type="match status" value="1"/>
</dbReference>
<keyword evidence="6" id="KW-0862">Zinc</keyword>
<dbReference type="InterPro" id="IPR002058">
    <property type="entry name" value="PAP_assoc"/>
</dbReference>
<comment type="cofactor">
    <cofactor evidence="2">
        <name>Mg(2+)</name>
        <dbReference type="ChEBI" id="CHEBI:18420"/>
    </cofactor>
</comment>
<comment type="caution">
    <text evidence="9">The sequence shown here is derived from an EMBL/GenBank/DDBJ whole genome shotgun (WGS) entry which is preliminary data.</text>
</comment>
<feature type="compositionally biased region" description="Low complexity" evidence="7">
    <location>
        <begin position="219"/>
        <end position="233"/>
    </location>
</feature>
<feature type="compositionally biased region" description="Polar residues" evidence="7">
    <location>
        <begin position="150"/>
        <end position="159"/>
    </location>
</feature>
<accession>A0A9D3YEQ9</accession>
<proteinExistence type="predicted"/>
<evidence type="ECO:0000256" key="6">
    <source>
        <dbReference type="PROSITE-ProRule" id="PRU00047"/>
    </source>
</evidence>
<feature type="region of interest" description="Disordered" evidence="7">
    <location>
        <begin position="985"/>
        <end position="1016"/>
    </location>
</feature>
<dbReference type="Gene3D" id="3.30.460.10">
    <property type="entry name" value="Beta Polymerase, domain 2"/>
    <property type="match status" value="2"/>
</dbReference>
<keyword evidence="4" id="KW-0479">Metal-binding</keyword>
<sequence length="1716" mass="194816">MAEEKKHDFTAMEADLKRMLNMTASENSVLHRNKDNTVKSQSEQSHEQEKKEKASSPKAVKSDEQTQQDKLFINKSEERKKEHNVEKHQSYKQGKKDNTLRNKDGAAIKERVATNQSGRLNRQENKEKILEKQTTGTVVTVQDLESLNTNWAIKTNQPNREPGSGPEVGIPNVSTTPLVSGHEKRSTKTVVTKEDFENLSKKRSGKVKPPVQQDKESASRSTSATSSAQAAATDFLLPGDGKKKKRKKPKKKKAKSEFLEKKKITNENISDSDDSDEDAVENMPDPEKPMYDIDLIRKKYLDSTLTPAVLTELEKERIFPLKKKSTKFPKAMYFCRLCDYHCDSVALSRQHCQDARHRRRNEIRQQDQMLKNLPHPSPRHLQALDGLVDEIFSTHGLSSEDLVHRHKVALDIQEFIMQHIPDLRVQVYGSSLTGFGLKDSSLDLDLVYPEGANPAHCLARVYKLLANSEEFTNVKSSFSEKVPAVLFTTPCKTLHCHLTVGSRSAYLTSRYLTIYRELDERCRQLAVVFKYWAKVCMLDKQEEGTLPAYCYSLMTVFFLQHCQPPVLPILWKDLSEQSLRRPKTSQDEEQMLSELKHQSWVSENNQSTGELWREMIIFYGLHFDLNEKVICIRSKDVLQRAEKRWKSRRIAIEDPFSPKRNAGRSMHHTRLFDYFYNCLRKACLYFSLPTSHQNMSTYFKDKRHTSHHQKNMERKADIELEMKKGSGGILQPTPKQLGGKESRKENVPARDKAKLDYEHDSEAGNEEREKGNDSSDDVGEDNKEELDIEDLAEDTPNPRLTSLNCDSIENLQQLTPNCNDYKEVENETVNTLSTRDGTDGNKKAFDTTENSSDSGIAENQFFLACKQGLVKNVSDLESSFSENEKAECVASGMTENVFEVTGAMGGLKLSDNRKVEDDSGISAEKEITNLGNKKSDTPIAKINHYESNKTHDSVIKTTTKLSENSGNKETEKTYKAKEVECKTKGLQESSCDSDSDSLTDNSDSSPKHEQHKRVSSPVGAAYNYQFALNTLTDGKGPSILCPLCDKEGHHKASCPEDQLPKVIAIDPPTRAHLRILTGVVQQCMRDFSLTPDEIFDREAVRRNLEIYIQELFPEAELQLFGSSMNGFGFHQSDLDICVTFHGKKPEDLNFVEHIEAICKKLKTHKGLYGVFPITTAKVPIVKFKHRRSQLEGDISLYNILAIQNTSLLCTYARMDPRVQMLGYAIKVFAKVCDIGDASRGSLSSYAYMLMMIHYLQHTKPPVIPVLQELRLPGNPNPEFMVEGWNAWFFDDLKKLHSVWPDFDKNTDTVGALWEGFFRYFLEEFNFDDQVVTIRQFERLTKFEKLWNGKCLAIEDPFDLNHNLGGGLSRKMNHYIMSTLVRARELYCISVIDDSEPVLKSDMMYYQDYFFDKQKLVTGDPPSDRLCRVCSKIGHIAKECPRIIARKEREAYERQRREEERERSSNQHSSPEKQNQNRQGTSRSMSDPGDMSAPHSPYRDKGQGQMGGQGQPRGQHPHSHSQSPDKRGLSPRLNINKAEKYFQDGGPPLSPLAGNQNLRGFNQSKQGSQGQGYGPNDPYLMGNQNANSSIRRNPPSQYRNESYGAYGGGQVNLNHSHYNQHYHGNTVYVNQSRQHAQQGGYNNQNQPLSSGHHQGSAYVPSSPLGYHHGGHGNQAASSPGNRHGNQFYEGAPQGYRSDRQINYPKKKGKKKGQAVDM</sequence>
<evidence type="ECO:0000256" key="7">
    <source>
        <dbReference type="SAM" id="MobiDB-lite"/>
    </source>
</evidence>
<dbReference type="InterPro" id="IPR045100">
    <property type="entry name" value="TUT4/7_NTP_transf"/>
</dbReference>
<feature type="compositionally biased region" description="Polar residues" evidence="7">
    <location>
        <begin position="1465"/>
        <end position="1484"/>
    </location>
</feature>
<evidence type="ECO:0000313" key="10">
    <source>
        <dbReference type="Proteomes" id="UP000828390"/>
    </source>
</evidence>
<dbReference type="GO" id="GO:0031123">
    <property type="term" value="P:RNA 3'-end processing"/>
    <property type="evidence" value="ECO:0007669"/>
    <property type="project" value="TreeGrafter"/>
</dbReference>
<dbReference type="InterPro" id="IPR043519">
    <property type="entry name" value="NT_sf"/>
</dbReference>
<dbReference type="PANTHER" id="PTHR12271:SF66">
    <property type="entry name" value="TERMINAL URIDYLYLTRANSFERASE TAILOR"/>
    <property type="match status" value="1"/>
</dbReference>
<keyword evidence="5" id="KW-0460">Magnesium</keyword>
<evidence type="ECO:0000256" key="3">
    <source>
        <dbReference type="ARBA" id="ARBA00022679"/>
    </source>
</evidence>
<keyword evidence="10" id="KW-1185">Reference proteome</keyword>
<dbReference type="Pfam" id="PF22600">
    <property type="entry name" value="MTPAP-like_central"/>
    <property type="match status" value="1"/>
</dbReference>
<dbReference type="GO" id="GO:0050265">
    <property type="term" value="F:RNA uridylyltransferase activity"/>
    <property type="evidence" value="ECO:0007669"/>
    <property type="project" value="TreeGrafter"/>
</dbReference>
<dbReference type="GO" id="GO:0008270">
    <property type="term" value="F:zinc ion binding"/>
    <property type="evidence" value="ECO:0007669"/>
    <property type="project" value="UniProtKB-KW"/>
</dbReference>
<protein>
    <recommendedName>
        <fullName evidence="8">CCHC-type domain-containing protein</fullName>
    </recommendedName>
</protein>
<dbReference type="PANTHER" id="PTHR12271">
    <property type="entry name" value="POLY A POLYMERASE CID PAP -RELATED"/>
    <property type="match status" value="1"/>
</dbReference>
<dbReference type="CDD" id="cd05402">
    <property type="entry name" value="NT_PAP_TUTase"/>
    <property type="match status" value="2"/>
</dbReference>
<feature type="region of interest" description="Disordered" evidence="7">
    <location>
        <begin position="1632"/>
        <end position="1716"/>
    </location>
</feature>